<name>A0A6A3CTE4_HIBSY</name>
<sequence length="144" mass="16620">MPHCYEWIPDNFVKRFRDDHYVVVALTIPDGRVWRVGIKKTENKTNALVGNQYNLGRRYPFEELEDDECLSLELPNLFGGSKLNSCINLSGEVHPNASNGANNQPIQGAKLPKLEKPVRKKMNFEPVFTIMLCRATFKWGFWIH</sequence>
<gene>
    <name evidence="1" type="ORF">F3Y22_tig00001825pilonHSYRG00016</name>
</gene>
<dbReference type="Proteomes" id="UP000436088">
    <property type="component" value="Unassembled WGS sequence"/>
</dbReference>
<evidence type="ECO:0000313" key="1">
    <source>
        <dbReference type="EMBL" id="KAE8732533.1"/>
    </source>
</evidence>
<protein>
    <submittedName>
        <fullName evidence="1">DNA binding protein, putative isoform 2</fullName>
    </submittedName>
</protein>
<accession>A0A6A3CTE4</accession>
<dbReference type="AlphaFoldDB" id="A0A6A3CTE4"/>
<reference evidence="1" key="1">
    <citation type="submission" date="2019-09" db="EMBL/GenBank/DDBJ databases">
        <title>Draft genome information of white flower Hibiscus syriacus.</title>
        <authorList>
            <person name="Kim Y.-M."/>
        </authorList>
    </citation>
    <scope>NUCLEOTIDE SEQUENCE [LARGE SCALE GENOMIC DNA]</scope>
    <source>
        <strain evidence="1">YM2019G1</strain>
    </source>
</reference>
<proteinExistence type="predicted"/>
<keyword evidence="2" id="KW-1185">Reference proteome</keyword>
<comment type="caution">
    <text evidence="1">The sequence shown here is derived from an EMBL/GenBank/DDBJ whole genome shotgun (WGS) entry which is preliminary data.</text>
</comment>
<dbReference type="EMBL" id="VEPZ02000142">
    <property type="protein sequence ID" value="KAE8732533.1"/>
    <property type="molecule type" value="Genomic_DNA"/>
</dbReference>
<evidence type="ECO:0000313" key="2">
    <source>
        <dbReference type="Proteomes" id="UP000436088"/>
    </source>
</evidence>
<organism evidence="1 2">
    <name type="scientific">Hibiscus syriacus</name>
    <name type="common">Rose of Sharon</name>
    <dbReference type="NCBI Taxonomy" id="106335"/>
    <lineage>
        <taxon>Eukaryota</taxon>
        <taxon>Viridiplantae</taxon>
        <taxon>Streptophyta</taxon>
        <taxon>Embryophyta</taxon>
        <taxon>Tracheophyta</taxon>
        <taxon>Spermatophyta</taxon>
        <taxon>Magnoliopsida</taxon>
        <taxon>eudicotyledons</taxon>
        <taxon>Gunneridae</taxon>
        <taxon>Pentapetalae</taxon>
        <taxon>rosids</taxon>
        <taxon>malvids</taxon>
        <taxon>Malvales</taxon>
        <taxon>Malvaceae</taxon>
        <taxon>Malvoideae</taxon>
        <taxon>Hibiscus</taxon>
    </lineage>
</organism>